<evidence type="ECO:0000256" key="2">
    <source>
        <dbReference type="ARBA" id="ARBA00022655"/>
    </source>
</evidence>
<dbReference type="Pfam" id="PF02261">
    <property type="entry name" value="Asp_decarbox"/>
    <property type="match status" value="1"/>
</dbReference>
<proteinExistence type="inferred from homology"/>
<dbReference type="EC" id="4.1.1.11" evidence="9"/>
<sequence>MRQFCKAKITNAVVNRSLARYEGSCGIDAAVLEAAGVLPFEWIVVANVTTGARFETYAIPEPAGSGAINIYGAAAHAAAVGHEVIIMSFCWLTEDEARRFGGPRLVKLGAGNRLEAHTG</sequence>
<evidence type="ECO:0000256" key="8">
    <source>
        <dbReference type="ARBA" id="ARBA00023317"/>
    </source>
</evidence>
<protein>
    <recommendedName>
        <fullName evidence="9">Aspartate 1-decarboxylase</fullName>
        <ecNumber evidence="9">4.1.1.11</ecNumber>
    </recommendedName>
    <alternativeName>
        <fullName evidence="9">Aspartate alpha-decarboxylase</fullName>
    </alternativeName>
    <component>
        <recommendedName>
            <fullName evidence="9">Aspartate 1-decarboxylase beta chain</fullName>
        </recommendedName>
    </component>
    <component>
        <recommendedName>
            <fullName evidence="9">Aspartate 1-decarboxylase alpha chain</fullName>
        </recommendedName>
    </component>
</protein>
<evidence type="ECO:0000313" key="10">
    <source>
        <dbReference type="EMBL" id="TMQ64305.1"/>
    </source>
</evidence>
<feature type="binding site" evidence="9">
    <location>
        <position position="56"/>
    </location>
    <ligand>
        <name>substrate</name>
    </ligand>
</feature>
<dbReference type="GO" id="GO:0006523">
    <property type="term" value="P:alanine biosynthetic process"/>
    <property type="evidence" value="ECO:0007669"/>
    <property type="project" value="InterPro"/>
</dbReference>
<accession>A0A538TL12</accession>
<dbReference type="Gene3D" id="2.40.40.20">
    <property type="match status" value="1"/>
</dbReference>
<comment type="similarity">
    <text evidence="9">Belongs to the PanD family.</text>
</comment>
<dbReference type="PANTHER" id="PTHR21012:SF0">
    <property type="entry name" value="ASPARTATE 1-DECARBOXYLASE"/>
    <property type="match status" value="1"/>
</dbReference>
<dbReference type="PANTHER" id="PTHR21012">
    <property type="entry name" value="ASPARTATE 1-DECARBOXYLASE"/>
    <property type="match status" value="1"/>
</dbReference>
<comment type="PTM">
    <text evidence="9">Is synthesized initially as an inactive proenzyme, which is activated by self-cleavage at a specific serine bond to produce a beta-subunit with a hydroxyl group at its C-terminus and an alpha-subunit with a pyruvoyl group at its N-terminus.</text>
</comment>
<comment type="caution">
    <text evidence="10">The sequence shown here is derived from an EMBL/GenBank/DDBJ whole genome shotgun (WGS) entry which is preliminary data.</text>
</comment>
<organism evidence="10 11">
    <name type="scientific">Eiseniibacteriota bacterium</name>
    <dbReference type="NCBI Taxonomy" id="2212470"/>
    <lineage>
        <taxon>Bacteria</taxon>
        <taxon>Candidatus Eiseniibacteriota</taxon>
    </lineage>
</organism>
<dbReference type="HAMAP" id="MF_00446">
    <property type="entry name" value="PanD"/>
    <property type="match status" value="1"/>
</dbReference>
<dbReference type="AlphaFoldDB" id="A0A538TL12"/>
<evidence type="ECO:0000256" key="3">
    <source>
        <dbReference type="ARBA" id="ARBA00022793"/>
    </source>
</evidence>
<feature type="modified residue" description="Pyruvic acid (Ser)" evidence="9">
    <location>
        <position position="24"/>
    </location>
</feature>
<gene>
    <name evidence="9" type="primary">panD</name>
    <name evidence="10" type="ORF">E6K78_09530</name>
</gene>
<evidence type="ECO:0000256" key="5">
    <source>
        <dbReference type="ARBA" id="ARBA00023145"/>
    </source>
</evidence>
<dbReference type="GO" id="GO:0015940">
    <property type="term" value="P:pantothenate biosynthetic process"/>
    <property type="evidence" value="ECO:0007669"/>
    <property type="project" value="UniProtKB-UniRule"/>
</dbReference>
<name>A0A538TL12_UNCEI</name>
<feature type="active site" description="Schiff-base intermediate with substrate; via pyruvic acid" evidence="9">
    <location>
        <position position="24"/>
    </location>
</feature>
<keyword evidence="2 9" id="KW-0566">Pantothenate biosynthesis</keyword>
<dbReference type="UniPathway" id="UPA00028">
    <property type="reaction ID" value="UER00002"/>
</dbReference>
<feature type="chain" id="PRO_5023298919" description="Aspartate 1-decarboxylase alpha chain" evidence="9">
    <location>
        <begin position="24"/>
        <end position="119"/>
    </location>
</feature>
<dbReference type="GO" id="GO:0004068">
    <property type="term" value="F:aspartate 1-decarboxylase activity"/>
    <property type="evidence" value="ECO:0007669"/>
    <property type="project" value="UniProtKB-UniRule"/>
</dbReference>
<feature type="chain" id="PRO_5023298920" description="Aspartate 1-decarboxylase beta chain" evidence="9">
    <location>
        <begin position="1"/>
        <end position="23"/>
    </location>
</feature>
<dbReference type="SUPFAM" id="SSF50692">
    <property type="entry name" value="ADC-like"/>
    <property type="match status" value="1"/>
</dbReference>
<evidence type="ECO:0000256" key="6">
    <source>
        <dbReference type="ARBA" id="ARBA00023239"/>
    </source>
</evidence>
<feature type="binding site" evidence="9">
    <location>
        <begin position="72"/>
        <end position="74"/>
    </location>
    <ligand>
        <name>substrate</name>
    </ligand>
</feature>
<evidence type="ECO:0000313" key="11">
    <source>
        <dbReference type="Proteomes" id="UP000316609"/>
    </source>
</evidence>
<comment type="pathway">
    <text evidence="9">Cofactor biosynthesis; (R)-pantothenate biosynthesis; beta-alanine from L-aspartate: step 1/1.</text>
</comment>
<keyword evidence="1 9" id="KW-0963">Cytoplasm</keyword>
<dbReference type="GO" id="GO:0005829">
    <property type="term" value="C:cytosol"/>
    <property type="evidence" value="ECO:0007669"/>
    <property type="project" value="TreeGrafter"/>
</dbReference>
<dbReference type="EMBL" id="VBOY01000089">
    <property type="protein sequence ID" value="TMQ64305.1"/>
    <property type="molecule type" value="Genomic_DNA"/>
</dbReference>
<dbReference type="Proteomes" id="UP000316609">
    <property type="component" value="Unassembled WGS sequence"/>
</dbReference>
<reference evidence="10 11" key="1">
    <citation type="journal article" date="2019" name="Nat. Microbiol.">
        <title>Mediterranean grassland soil C-N compound turnover is dependent on rainfall and depth, and is mediated by genomically divergent microorganisms.</title>
        <authorList>
            <person name="Diamond S."/>
            <person name="Andeer P.F."/>
            <person name="Li Z."/>
            <person name="Crits-Christoph A."/>
            <person name="Burstein D."/>
            <person name="Anantharaman K."/>
            <person name="Lane K.R."/>
            <person name="Thomas B.C."/>
            <person name="Pan C."/>
            <person name="Northen T.R."/>
            <person name="Banfield J.F."/>
        </authorList>
    </citation>
    <scope>NUCLEOTIDE SEQUENCE [LARGE SCALE GENOMIC DNA]</scope>
    <source>
        <strain evidence="10">WS_8</strain>
    </source>
</reference>
<comment type="subunit">
    <text evidence="9">Heterooctamer of four alpha and four beta subunits.</text>
</comment>
<keyword evidence="7 9" id="KW-0704">Schiff base</keyword>
<comment type="catalytic activity">
    <reaction evidence="9">
        <text>L-aspartate + H(+) = beta-alanine + CO2</text>
        <dbReference type="Rhea" id="RHEA:19497"/>
        <dbReference type="ChEBI" id="CHEBI:15378"/>
        <dbReference type="ChEBI" id="CHEBI:16526"/>
        <dbReference type="ChEBI" id="CHEBI:29991"/>
        <dbReference type="ChEBI" id="CHEBI:57966"/>
        <dbReference type="EC" id="4.1.1.11"/>
    </reaction>
</comment>
<comment type="subcellular location">
    <subcellularLocation>
        <location evidence="9">Cytoplasm</location>
    </subcellularLocation>
</comment>
<keyword evidence="6 9" id="KW-0456">Lyase</keyword>
<evidence type="ECO:0000256" key="9">
    <source>
        <dbReference type="HAMAP-Rule" id="MF_00446"/>
    </source>
</evidence>
<comment type="cofactor">
    <cofactor evidence="9">
        <name>pyruvate</name>
        <dbReference type="ChEBI" id="CHEBI:15361"/>
    </cofactor>
    <text evidence="9">Binds 1 pyruvoyl group covalently per subunit.</text>
</comment>
<comment type="function">
    <text evidence="9">Catalyzes the pyruvoyl-dependent decarboxylation of aspartate to produce beta-alanine.</text>
</comment>
<evidence type="ECO:0000256" key="4">
    <source>
        <dbReference type="ARBA" id="ARBA00022813"/>
    </source>
</evidence>
<evidence type="ECO:0000256" key="1">
    <source>
        <dbReference type="ARBA" id="ARBA00022490"/>
    </source>
</evidence>
<keyword evidence="4 9" id="KW-0068">Autocatalytic cleavage</keyword>
<dbReference type="InterPro" id="IPR003190">
    <property type="entry name" value="Asp_decarbox"/>
</dbReference>
<keyword evidence="3 9" id="KW-0210">Decarboxylase</keyword>
<dbReference type="InterPro" id="IPR009010">
    <property type="entry name" value="Asp_de-COase-like_dom_sf"/>
</dbReference>
<evidence type="ECO:0000256" key="7">
    <source>
        <dbReference type="ARBA" id="ARBA00023270"/>
    </source>
</evidence>
<feature type="active site" description="Proton donor" evidence="9">
    <location>
        <position position="57"/>
    </location>
</feature>
<keyword evidence="8 9" id="KW-0670">Pyruvate</keyword>
<keyword evidence="5 9" id="KW-0865">Zymogen</keyword>